<keyword evidence="2" id="KW-1185">Reference proteome</keyword>
<reference evidence="2" key="1">
    <citation type="journal article" date="2024" name="Proc. Natl. Acad. Sci. U.S.A.">
        <title>Extraordinary preservation of gene collinearity over three hundred million years revealed in homosporous lycophytes.</title>
        <authorList>
            <person name="Li C."/>
            <person name="Wickell D."/>
            <person name="Kuo L.Y."/>
            <person name="Chen X."/>
            <person name="Nie B."/>
            <person name="Liao X."/>
            <person name="Peng D."/>
            <person name="Ji J."/>
            <person name="Jenkins J."/>
            <person name="Williams M."/>
            <person name="Shu S."/>
            <person name="Plott C."/>
            <person name="Barry K."/>
            <person name="Rajasekar S."/>
            <person name="Grimwood J."/>
            <person name="Han X."/>
            <person name="Sun S."/>
            <person name="Hou Z."/>
            <person name="He W."/>
            <person name="Dai G."/>
            <person name="Sun C."/>
            <person name="Schmutz J."/>
            <person name="Leebens-Mack J.H."/>
            <person name="Li F.W."/>
            <person name="Wang L."/>
        </authorList>
    </citation>
    <scope>NUCLEOTIDE SEQUENCE [LARGE SCALE GENOMIC DNA]</scope>
    <source>
        <strain evidence="2">cv. PW_Plant_1</strain>
    </source>
</reference>
<protein>
    <submittedName>
        <fullName evidence="1">Uncharacterized protein</fullName>
    </submittedName>
</protein>
<proteinExistence type="predicted"/>
<gene>
    <name evidence="1" type="ORF">O6H91_17G009800</name>
</gene>
<evidence type="ECO:0000313" key="2">
    <source>
        <dbReference type="Proteomes" id="UP001162992"/>
    </source>
</evidence>
<evidence type="ECO:0000313" key="1">
    <source>
        <dbReference type="EMBL" id="KAJ7524525.1"/>
    </source>
</evidence>
<accession>A0ACC2B491</accession>
<dbReference type="EMBL" id="CM055108">
    <property type="protein sequence ID" value="KAJ7524525.1"/>
    <property type="molecule type" value="Genomic_DNA"/>
</dbReference>
<name>A0ACC2B491_DIPCM</name>
<comment type="caution">
    <text evidence="1">The sequence shown here is derived from an EMBL/GenBank/DDBJ whole genome shotgun (WGS) entry which is preliminary data.</text>
</comment>
<organism evidence="1 2">
    <name type="scientific">Diphasiastrum complanatum</name>
    <name type="common">Issler's clubmoss</name>
    <name type="synonym">Lycopodium complanatum</name>
    <dbReference type="NCBI Taxonomy" id="34168"/>
    <lineage>
        <taxon>Eukaryota</taxon>
        <taxon>Viridiplantae</taxon>
        <taxon>Streptophyta</taxon>
        <taxon>Embryophyta</taxon>
        <taxon>Tracheophyta</taxon>
        <taxon>Lycopodiopsida</taxon>
        <taxon>Lycopodiales</taxon>
        <taxon>Lycopodiaceae</taxon>
        <taxon>Lycopodioideae</taxon>
        <taxon>Diphasiastrum</taxon>
    </lineage>
</organism>
<dbReference type="Proteomes" id="UP001162992">
    <property type="component" value="Chromosome 17"/>
</dbReference>
<sequence>MANTIRMSISTVLIYISLISLLARSSFLTSASVTRFYDFQVNYQQVTRLCNTKSLVSVNGQFPGPTIFAQEGDQLVIKVTNNVKSNVTIHWHGVRQVLTCWSDGPAYITQCPIQTGQSFFYKFTVAGHRGTLFWHAHITWLRATLYGAIVIKPPTKVPYPFQMPSDEHTILLGEWWNGDVEEIEAAALQTGGIPTISNAFTINGQPGPFYNCSAADAYKLNVVQGRTYLLRVVNAALNQDLLFGIARHTLTVIAADAEYTKPLKVSTLVVAPGQTVDVLLTADQAVGNYYMAAIPFVSAPAPFVNTPTTAILQYDGAASTNATPIFPILPANNDTSYGEGFYQSLRSLNSQTYPSDVPQTIDRNLLFTTGFNLKACPSGQTCQGPGGLRLASSINNVSFAFPAISILQAYYYNISGVFTTDFPDNPPTPFDYTGTMPSNPQPESGTKVNVIEYGSNVQLVLQDTSILTLDSHPIHLHGYSFYVVGQGVGNFNPASDESTFNLVDPPLRNTVAFPRAGWVAIRWKADNPGVWFMHCHLESHTSWGMEMAFLVKNGVGRSQTLPPPPYGFPKC</sequence>